<sequence length="101" mass="11693">MVLYNVTVNIESVVEDEWLHWIKSIHIPKVMATGMFVESKIFKLLHDEGDGSATYSVQFFAASVKQVNEYLETYAPALVQAHMERYKNKHVAFRTLMEQVD</sequence>
<dbReference type="Pfam" id="PF14114">
    <property type="entry name" value="DUF4286"/>
    <property type="match status" value="1"/>
</dbReference>
<dbReference type="InterPro" id="IPR025563">
    <property type="entry name" value="DUF4286"/>
</dbReference>
<evidence type="ECO:0000313" key="1">
    <source>
        <dbReference type="EMBL" id="WOK06713.1"/>
    </source>
</evidence>
<gene>
    <name evidence="1" type="ORF">RT717_26940</name>
</gene>
<proteinExistence type="predicted"/>
<dbReference type="EMBL" id="CP136051">
    <property type="protein sequence ID" value="WOK06713.1"/>
    <property type="molecule type" value="Genomic_DNA"/>
</dbReference>
<protein>
    <submittedName>
        <fullName evidence="1">DUF4286 family protein</fullName>
    </submittedName>
</protein>
<evidence type="ECO:0000313" key="2">
    <source>
        <dbReference type="Proteomes" id="UP001302349"/>
    </source>
</evidence>
<name>A0ABZ0IQK6_9BACT</name>
<reference evidence="1 2" key="1">
    <citation type="journal article" date="2023" name="Microbiol. Resour. Announc.">
        <title>Complete Genome Sequence of Imperialibacter roseus strain P4T.</title>
        <authorList>
            <person name="Tizabi D.R."/>
            <person name="Bachvaroff T."/>
            <person name="Hill R.T."/>
        </authorList>
    </citation>
    <scope>NUCLEOTIDE SEQUENCE [LARGE SCALE GENOMIC DNA]</scope>
    <source>
        <strain evidence="1 2">P4T</strain>
    </source>
</reference>
<keyword evidence="2" id="KW-1185">Reference proteome</keyword>
<organism evidence="1 2">
    <name type="scientific">Imperialibacter roseus</name>
    <dbReference type="NCBI Taxonomy" id="1324217"/>
    <lineage>
        <taxon>Bacteria</taxon>
        <taxon>Pseudomonadati</taxon>
        <taxon>Bacteroidota</taxon>
        <taxon>Cytophagia</taxon>
        <taxon>Cytophagales</taxon>
        <taxon>Flammeovirgaceae</taxon>
        <taxon>Imperialibacter</taxon>
    </lineage>
</organism>
<accession>A0ABZ0IQK6</accession>
<dbReference type="Proteomes" id="UP001302349">
    <property type="component" value="Chromosome"/>
</dbReference>
<dbReference type="RefSeq" id="WP_317489418.1">
    <property type="nucleotide sequence ID" value="NZ_CP136051.1"/>
</dbReference>